<comment type="caution">
    <text evidence="1">The sequence shown here is derived from an EMBL/GenBank/DDBJ whole genome shotgun (WGS) entry which is preliminary data.</text>
</comment>
<evidence type="ECO:0000313" key="1">
    <source>
        <dbReference type="EMBL" id="KPM06872.1"/>
    </source>
</evidence>
<sequence length="66" mass="7986">MEKKRRTQGWVLLATQIDRFIENFHPSFTFSFFLEDINLFTKMSRLNEYLIKPKEKSEMIRGAELD</sequence>
<gene>
    <name evidence="1" type="ORF">QR98_0053520</name>
</gene>
<name>A0A132A7E5_SARSC</name>
<dbReference type="EMBL" id="JXLN01011122">
    <property type="protein sequence ID" value="KPM06872.1"/>
    <property type="molecule type" value="Genomic_DNA"/>
</dbReference>
<reference evidence="1 2" key="1">
    <citation type="journal article" date="2015" name="Parasit. Vectors">
        <title>Draft genome of the scabies mite.</title>
        <authorList>
            <person name="Rider S.D.Jr."/>
            <person name="Morgan M.S."/>
            <person name="Arlian L.G."/>
        </authorList>
    </citation>
    <scope>NUCLEOTIDE SEQUENCE [LARGE SCALE GENOMIC DNA]</scope>
    <source>
        <strain evidence="1">Arlian Lab</strain>
    </source>
</reference>
<evidence type="ECO:0000313" key="2">
    <source>
        <dbReference type="Proteomes" id="UP000616769"/>
    </source>
</evidence>
<accession>A0A132A7E5</accession>
<organism evidence="1 2">
    <name type="scientific">Sarcoptes scabiei</name>
    <name type="common">Itch mite</name>
    <name type="synonym">Acarus scabiei</name>
    <dbReference type="NCBI Taxonomy" id="52283"/>
    <lineage>
        <taxon>Eukaryota</taxon>
        <taxon>Metazoa</taxon>
        <taxon>Ecdysozoa</taxon>
        <taxon>Arthropoda</taxon>
        <taxon>Chelicerata</taxon>
        <taxon>Arachnida</taxon>
        <taxon>Acari</taxon>
        <taxon>Acariformes</taxon>
        <taxon>Sarcoptiformes</taxon>
        <taxon>Astigmata</taxon>
        <taxon>Psoroptidia</taxon>
        <taxon>Sarcoptoidea</taxon>
        <taxon>Sarcoptidae</taxon>
        <taxon>Sarcoptinae</taxon>
        <taxon>Sarcoptes</taxon>
    </lineage>
</organism>
<protein>
    <submittedName>
        <fullName evidence="1">Uncharacterized protein</fullName>
    </submittedName>
</protein>
<proteinExistence type="predicted"/>
<dbReference type="AlphaFoldDB" id="A0A132A7E5"/>
<dbReference type="VEuPathDB" id="VectorBase:SSCA002930"/>
<dbReference type="Proteomes" id="UP000616769">
    <property type="component" value="Unassembled WGS sequence"/>
</dbReference>